<dbReference type="InterPro" id="IPR016570">
    <property type="entry name" value="UCP010361"/>
</dbReference>
<dbReference type="InterPro" id="IPR018584">
    <property type="entry name" value="GT87"/>
</dbReference>
<feature type="transmembrane region" description="Helical" evidence="8">
    <location>
        <begin position="405"/>
        <end position="424"/>
    </location>
</feature>
<feature type="transmembrane region" description="Helical" evidence="8">
    <location>
        <begin position="332"/>
        <end position="348"/>
    </location>
</feature>
<keyword evidence="6 8" id="KW-0472">Membrane</keyword>
<dbReference type="EMBL" id="BAAALV010000002">
    <property type="protein sequence ID" value="GAA1906971.1"/>
    <property type="molecule type" value="Genomic_DNA"/>
</dbReference>
<proteinExistence type="inferred from homology"/>
<dbReference type="RefSeq" id="WP_211372317.1">
    <property type="nucleotide sequence ID" value="NZ_BAAALV010000002.1"/>
</dbReference>
<name>A0ABN2NZ88_9MICC</name>
<feature type="transmembrane region" description="Helical" evidence="8">
    <location>
        <begin position="208"/>
        <end position="235"/>
    </location>
</feature>
<feature type="transmembrane region" description="Helical" evidence="8">
    <location>
        <begin position="138"/>
        <end position="157"/>
    </location>
</feature>
<comment type="similarity">
    <text evidence="7">Belongs to the glycosyltransferase 87 family.</text>
</comment>
<feature type="transmembrane region" description="Helical" evidence="8">
    <location>
        <begin position="242"/>
        <end position="263"/>
    </location>
</feature>
<keyword evidence="2" id="KW-1003">Cell membrane</keyword>
<evidence type="ECO:0000256" key="3">
    <source>
        <dbReference type="ARBA" id="ARBA00022679"/>
    </source>
</evidence>
<keyword evidence="4 8" id="KW-0812">Transmembrane</keyword>
<evidence type="ECO:0000256" key="7">
    <source>
        <dbReference type="ARBA" id="ARBA00024033"/>
    </source>
</evidence>
<dbReference type="PIRSF" id="PIRSF010361">
    <property type="entry name" value="UCP010361"/>
    <property type="match status" value="1"/>
</dbReference>
<feature type="transmembrane region" description="Helical" evidence="8">
    <location>
        <begin position="113"/>
        <end position="132"/>
    </location>
</feature>
<evidence type="ECO:0000256" key="8">
    <source>
        <dbReference type="SAM" id="Phobius"/>
    </source>
</evidence>
<dbReference type="Pfam" id="PF09594">
    <property type="entry name" value="GT87"/>
    <property type="match status" value="1"/>
</dbReference>
<accession>A0ABN2NZ88</accession>
<feature type="transmembrane region" description="Helical" evidence="8">
    <location>
        <begin position="48"/>
        <end position="67"/>
    </location>
</feature>
<reference evidence="9 10" key="1">
    <citation type="journal article" date="2019" name="Int. J. Syst. Evol. Microbiol.">
        <title>The Global Catalogue of Microorganisms (GCM) 10K type strain sequencing project: providing services to taxonomists for standard genome sequencing and annotation.</title>
        <authorList>
            <consortium name="The Broad Institute Genomics Platform"/>
            <consortium name="The Broad Institute Genome Sequencing Center for Infectious Disease"/>
            <person name="Wu L."/>
            <person name="Ma J."/>
        </authorList>
    </citation>
    <scope>NUCLEOTIDE SEQUENCE [LARGE SCALE GENOMIC DNA]</scope>
    <source>
        <strain evidence="9 10">JCM 13316</strain>
    </source>
</reference>
<evidence type="ECO:0000256" key="2">
    <source>
        <dbReference type="ARBA" id="ARBA00022475"/>
    </source>
</evidence>
<evidence type="ECO:0000313" key="10">
    <source>
        <dbReference type="Proteomes" id="UP001500784"/>
    </source>
</evidence>
<keyword evidence="5 8" id="KW-1133">Transmembrane helix</keyword>
<evidence type="ECO:0000256" key="6">
    <source>
        <dbReference type="ARBA" id="ARBA00023136"/>
    </source>
</evidence>
<evidence type="ECO:0000256" key="4">
    <source>
        <dbReference type="ARBA" id="ARBA00022692"/>
    </source>
</evidence>
<dbReference type="Proteomes" id="UP001500784">
    <property type="component" value="Unassembled WGS sequence"/>
</dbReference>
<organism evidence="9 10">
    <name type="scientific">Arthrobacter gandavensis</name>
    <dbReference type="NCBI Taxonomy" id="169960"/>
    <lineage>
        <taxon>Bacteria</taxon>
        <taxon>Bacillati</taxon>
        <taxon>Actinomycetota</taxon>
        <taxon>Actinomycetes</taxon>
        <taxon>Micrococcales</taxon>
        <taxon>Micrococcaceae</taxon>
        <taxon>Arthrobacter</taxon>
    </lineage>
</organism>
<feature type="transmembrane region" description="Helical" evidence="8">
    <location>
        <begin position="306"/>
        <end position="325"/>
    </location>
</feature>
<comment type="subcellular location">
    <subcellularLocation>
        <location evidence="1">Cell membrane</location>
        <topology evidence="1">Multi-pass membrane protein</topology>
    </subcellularLocation>
</comment>
<comment type="caution">
    <text evidence="9">The sequence shown here is derived from an EMBL/GenBank/DDBJ whole genome shotgun (WGS) entry which is preliminary data.</text>
</comment>
<evidence type="ECO:0000256" key="5">
    <source>
        <dbReference type="ARBA" id="ARBA00022989"/>
    </source>
</evidence>
<evidence type="ECO:0000313" key="9">
    <source>
        <dbReference type="EMBL" id="GAA1906971.1"/>
    </source>
</evidence>
<feature type="transmembrane region" description="Helical" evidence="8">
    <location>
        <begin position="381"/>
        <end position="399"/>
    </location>
</feature>
<keyword evidence="3" id="KW-0808">Transferase</keyword>
<evidence type="ECO:0000256" key="1">
    <source>
        <dbReference type="ARBA" id="ARBA00004651"/>
    </source>
</evidence>
<gene>
    <name evidence="9" type="ORF">GCM10009688_08680</name>
</gene>
<sequence length="481" mass="53464">MDSTPRRRPMRIVVPSRNDRLLSRFTEVLGGPLGRYTAPGIVSPGFFTIPRVLILLTTGAALLALLAKTPCRLNGWSDQFYQACYSDWPALFGARGLGAGSYPFISPGSEFEYPVLLGLLAGFVAWLVPAGAESRGLVYFDLNAVFATAAWIVTVIATMRMANRRPWDAAMVAVAPAMILSMFINWDIWAVMLAALGMLAFARSKPLLAGVLLGLGTALKLYPVLILGAVLVLALRTLKLRAAAVTFAATALTWLAVNVPFMLRDFQGWKYFYEFSRDRGAGNSSVWQAWNITFPEFTVDAAFISFWAYFLFALACAGIAVLGLAAEQRPRIAQLAFLIVAAFILTNKVYSPQFVLWLVPLLALARPRWRDFLIWQFFEVMHWWAIWLYLAALIGGGAPENNLDSGWFVLSVVGHMGATMYLMFRVAMDIWDPRTDPVRRMGIDDPQGGPFNQAPDRWRLRLPRRPRVPLETDAAPAKEAM</sequence>
<protein>
    <submittedName>
        <fullName evidence="9">Glycosyltransferase 87 family protein</fullName>
    </submittedName>
</protein>
<feature type="transmembrane region" description="Helical" evidence="8">
    <location>
        <begin position="169"/>
        <end position="202"/>
    </location>
</feature>
<keyword evidence="10" id="KW-1185">Reference proteome</keyword>